<name>A0A2Z6UMT6_MICAE</name>
<dbReference type="AlphaFoldDB" id="A0A2Z6UMT6"/>
<dbReference type="Proteomes" id="UP000248272">
    <property type="component" value="Unassembled WGS sequence"/>
</dbReference>
<organism evidence="1 2">
    <name type="scientific">Microcystis aeruginosa Sj</name>
    <dbReference type="NCBI Taxonomy" id="1979544"/>
    <lineage>
        <taxon>Bacteria</taxon>
        <taxon>Bacillati</taxon>
        <taxon>Cyanobacteriota</taxon>
        <taxon>Cyanophyceae</taxon>
        <taxon>Oscillatoriophycideae</taxon>
        <taxon>Chroococcales</taxon>
        <taxon>Microcystaceae</taxon>
        <taxon>Microcystis</taxon>
    </lineage>
</organism>
<comment type="caution">
    <text evidence="1">The sequence shown here is derived from an EMBL/GenBank/DDBJ whole genome shotgun (WGS) entry which is preliminary data.</text>
</comment>
<proteinExistence type="predicted"/>
<evidence type="ECO:0000313" key="1">
    <source>
        <dbReference type="EMBL" id="GBL10699.1"/>
    </source>
</evidence>
<dbReference type="EMBL" id="BDSG01000046">
    <property type="protein sequence ID" value="GBL10699.1"/>
    <property type="molecule type" value="Genomic_DNA"/>
</dbReference>
<protein>
    <submittedName>
        <fullName evidence="1">Uncharacterized protein</fullName>
    </submittedName>
</protein>
<gene>
    <name evidence="1" type="ORF">MSj_02192</name>
</gene>
<accession>A0A2Z6UMT6</accession>
<evidence type="ECO:0000313" key="2">
    <source>
        <dbReference type="Proteomes" id="UP000248272"/>
    </source>
</evidence>
<sequence length="86" mass="9883">MILIQQGGVYASFARTFYLENRQISTCVIDIPFHHPNAVNIILSEITATDSYTEVYYDENGKRWLYRICHAKLLTTHACKACTARL</sequence>
<reference evidence="1 2" key="1">
    <citation type="journal article" date="2018" name="Front. Microbiol.">
        <title>Adaptation of the Freshwater Bloom-Forming Cyanobacterium Microcystis aeruginosa to Brackish Water Is Driven by Recent Horizontal Transfer of Sucrose Genes.</title>
        <authorList>
            <person name="Tanabe Y."/>
            <person name="Hodoki Y."/>
            <person name="Sano T."/>
            <person name="Tada K."/>
            <person name="Watanabe M.M."/>
        </authorList>
    </citation>
    <scope>NUCLEOTIDE SEQUENCE [LARGE SCALE GENOMIC DNA]</scope>
    <source>
        <strain evidence="1 2">Sj</strain>
    </source>
</reference>